<dbReference type="EMBL" id="JARQWQ010000060">
    <property type="protein sequence ID" value="KAK2555784.1"/>
    <property type="molecule type" value="Genomic_DNA"/>
</dbReference>
<comment type="caution">
    <text evidence="2">The sequence shown here is derived from an EMBL/GenBank/DDBJ whole genome shotgun (WGS) entry which is preliminary data.</text>
</comment>
<feature type="compositionally biased region" description="Basic and acidic residues" evidence="1">
    <location>
        <begin position="50"/>
        <end position="64"/>
    </location>
</feature>
<sequence>FIICFHKVVDTQEAEKRTEGDITEEEEPHPYTISFFLFPNKETENLLGGKENKSNRSKPHDTTKRNTTKGSGEQADTLPEDDTEISYQHGSVWHPAHEMYPMCHHCPKNSTYEDCVHKRTLKRCDNGLFNICFTKSTKRDTIVHYNMGCANHKECQRARAKPCKAHEKQCFTCCQWSGCNSISHHGGTTSFSSWNTAQKTKLGWGTAGISIAALILMHFM</sequence>
<evidence type="ECO:0000256" key="1">
    <source>
        <dbReference type="SAM" id="MobiDB-lite"/>
    </source>
</evidence>
<dbReference type="SUPFAM" id="SSF57302">
    <property type="entry name" value="Snake toxin-like"/>
    <property type="match status" value="1"/>
</dbReference>
<name>A0AAD9UZJ7_ACRCE</name>
<protein>
    <submittedName>
        <fullName evidence="2">Uncharacterized protein</fullName>
    </submittedName>
</protein>
<reference evidence="2" key="1">
    <citation type="journal article" date="2023" name="G3 (Bethesda)">
        <title>Whole genome assembly and annotation of the endangered Caribbean coral Acropora cervicornis.</title>
        <authorList>
            <person name="Selwyn J.D."/>
            <person name="Vollmer S.V."/>
        </authorList>
    </citation>
    <scope>NUCLEOTIDE SEQUENCE</scope>
    <source>
        <strain evidence="2">K2</strain>
    </source>
</reference>
<keyword evidence="3" id="KW-1185">Reference proteome</keyword>
<evidence type="ECO:0000313" key="3">
    <source>
        <dbReference type="Proteomes" id="UP001249851"/>
    </source>
</evidence>
<dbReference type="Proteomes" id="UP001249851">
    <property type="component" value="Unassembled WGS sequence"/>
</dbReference>
<proteinExistence type="predicted"/>
<feature type="region of interest" description="Disordered" evidence="1">
    <location>
        <begin position="46"/>
        <end position="81"/>
    </location>
</feature>
<organism evidence="2 3">
    <name type="scientific">Acropora cervicornis</name>
    <name type="common">Staghorn coral</name>
    <dbReference type="NCBI Taxonomy" id="6130"/>
    <lineage>
        <taxon>Eukaryota</taxon>
        <taxon>Metazoa</taxon>
        <taxon>Cnidaria</taxon>
        <taxon>Anthozoa</taxon>
        <taxon>Hexacorallia</taxon>
        <taxon>Scleractinia</taxon>
        <taxon>Astrocoeniina</taxon>
        <taxon>Acroporidae</taxon>
        <taxon>Acropora</taxon>
    </lineage>
</organism>
<evidence type="ECO:0000313" key="2">
    <source>
        <dbReference type="EMBL" id="KAK2555784.1"/>
    </source>
</evidence>
<reference evidence="2" key="2">
    <citation type="journal article" date="2023" name="Science">
        <title>Genomic signatures of disease resistance in endangered staghorn corals.</title>
        <authorList>
            <person name="Vollmer S.V."/>
            <person name="Selwyn J.D."/>
            <person name="Despard B.A."/>
            <person name="Roesel C.L."/>
        </authorList>
    </citation>
    <scope>NUCLEOTIDE SEQUENCE</scope>
    <source>
        <strain evidence="2">K2</strain>
    </source>
</reference>
<gene>
    <name evidence="2" type="ORF">P5673_022378</name>
</gene>
<dbReference type="InterPro" id="IPR045860">
    <property type="entry name" value="Snake_toxin-like_sf"/>
</dbReference>
<dbReference type="AlphaFoldDB" id="A0AAD9UZJ7"/>
<accession>A0AAD9UZJ7</accession>
<feature type="non-terminal residue" evidence="2">
    <location>
        <position position="1"/>
    </location>
</feature>